<keyword evidence="2 6" id="KW-0812">Transmembrane</keyword>
<keyword evidence="9" id="KW-1185">Reference proteome</keyword>
<dbReference type="InterPro" id="IPR003663">
    <property type="entry name" value="Sugar/inositol_transpt"/>
</dbReference>
<evidence type="ECO:0000313" key="8">
    <source>
        <dbReference type="EMBL" id="CAK8677834.1"/>
    </source>
</evidence>
<dbReference type="InterPro" id="IPR005828">
    <property type="entry name" value="MFS_sugar_transport-like"/>
</dbReference>
<feature type="transmembrane region" description="Helical" evidence="6">
    <location>
        <begin position="73"/>
        <end position="93"/>
    </location>
</feature>
<feature type="domain" description="Major facilitator superfamily (MFS) profile" evidence="7">
    <location>
        <begin position="25"/>
        <end position="467"/>
    </location>
</feature>
<dbReference type="EMBL" id="CAWYQH010000046">
    <property type="protein sequence ID" value="CAK8677834.1"/>
    <property type="molecule type" value="Genomic_DNA"/>
</dbReference>
<feature type="transmembrane region" description="Helical" evidence="6">
    <location>
        <begin position="323"/>
        <end position="340"/>
    </location>
</feature>
<evidence type="ECO:0000256" key="5">
    <source>
        <dbReference type="RuleBase" id="RU003346"/>
    </source>
</evidence>
<feature type="transmembrane region" description="Helical" evidence="6">
    <location>
        <begin position="283"/>
        <end position="303"/>
    </location>
</feature>
<gene>
    <name evidence="8" type="ORF">CVLEPA_LOCUS7826</name>
</gene>
<dbReference type="PROSITE" id="PS50850">
    <property type="entry name" value="MFS"/>
    <property type="match status" value="1"/>
</dbReference>
<organism evidence="8 9">
    <name type="scientific">Clavelina lepadiformis</name>
    <name type="common">Light-bulb sea squirt</name>
    <name type="synonym">Ascidia lepadiformis</name>
    <dbReference type="NCBI Taxonomy" id="159417"/>
    <lineage>
        <taxon>Eukaryota</taxon>
        <taxon>Metazoa</taxon>
        <taxon>Chordata</taxon>
        <taxon>Tunicata</taxon>
        <taxon>Ascidiacea</taxon>
        <taxon>Aplousobranchia</taxon>
        <taxon>Clavelinidae</taxon>
        <taxon>Clavelina</taxon>
    </lineage>
</organism>
<evidence type="ECO:0000256" key="3">
    <source>
        <dbReference type="ARBA" id="ARBA00022989"/>
    </source>
</evidence>
<keyword evidence="3 6" id="KW-1133">Transmembrane helix</keyword>
<feature type="transmembrane region" description="Helical" evidence="6">
    <location>
        <begin position="196"/>
        <end position="216"/>
    </location>
</feature>
<comment type="subcellular location">
    <subcellularLocation>
        <location evidence="1">Membrane</location>
        <topology evidence="1">Multi-pass membrane protein</topology>
    </subcellularLocation>
</comment>
<feature type="transmembrane region" description="Helical" evidence="6">
    <location>
        <begin position="105"/>
        <end position="122"/>
    </location>
</feature>
<evidence type="ECO:0000313" key="9">
    <source>
        <dbReference type="Proteomes" id="UP001642483"/>
    </source>
</evidence>
<keyword evidence="4 6" id="KW-0472">Membrane</keyword>
<dbReference type="InterPro" id="IPR020846">
    <property type="entry name" value="MFS_dom"/>
</dbReference>
<feature type="transmembrane region" description="Helical" evidence="6">
    <location>
        <begin position="134"/>
        <end position="154"/>
    </location>
</feature>
<comment type="similarity">
    <text evidence="5">Belongs to the major facilitator superfamily. Sugar transporter (TC 2.A.1.1) family.</text>
</comment>
<evidence type="ECO:0000256" key="6">
    <source>
        <dbReference type="SAM" id="Phobius"/>
    </source>
</evidence>
<proteinExistence type="inferred from homology"/>
<name>A0ABP0FDU3_CLALP</name>
<evidence type="ECO:0000259" key="7">
    <source>
        <dbReference type="PROSITE" id="PS50850"/>
    </source>
</evidence>
<feature type="transmembrane region" description="Helical" evidence="6">
    <location>
        <begin position="20"/>
        <end position="40"/>
    </location>
</feature>
<feature type="transmembrane region" description="Helical" evidence="6">
    <location>
        <begin position="166"/>
        <end position="184"/>
    </location>
</feature>
<dbReference type="Gene3D" id="1.20.1250.20">
    <property type="entry name" value="MFS general substrate transporter like domains"/>
    <property type="match status" value="1"/>
</dbReference>
<dbReference type="PRINTS" id="PR00171">
    <property type="entry name" value="SUGRTRNSPORT"/>
</dbReference>
<feature type="transmembrane region" description="Helical" evidence="6">
    <location>
        <begin position="442"/>
        <end position="463"/>
    </location>
</feature>
<dbReference type="PANTHER" id="PTHR23503:SF132">
    <property type="entry name" value="SOLUTE CARRIER FAMILY 2, FACILITATED GLUCOSE TRANSPORTER MEMBER 5-LIKE"/>
    <property type="match status" value="1"/>
</dbReference>
<sequence length="515" mass="57392">MEKDQAEERTNHRRQKVTYYALFPAILCPFCLFFSYGYSIGTISSAVLPLRDFYRQTYQERYNATIDEATLDVLWALTATFYPLGGVFGAPTVPWLVRKFGRKKSLLLVQPICIVATLLLSLSEVIKSFETLMIGRFLLGIVGAIGTGITPMYISEISASHIRGIIGSLCTVSVVFGNLIGNVLGLKQVLGTSADWPYLLAITGIPSVIFIMYSPWLPTSPRVLYFDMGKYEETEKVLKRLRGSDDVELEIKSFEEEAKQSSKESVMSIFEVIKAKRVRWQMISVIVLMSSNQFSGINGIQFYLDQVFITAGIPPDLIDYVKLGVLVAQLIVTALAGLFCERFGRKSLLLFGDAMICVSIIVYTLMTAFQDQVDWFPYISAVASLGIICGVCIGPSLVYVIAPELLDQSSRPAIMTLGVFVLWIAFAIVTFATPYMFDALKFAVFLPFFAFMLVTLIYTFIVIPETKGKSLIDIQAIFGKRNKVSVVTTLDNHSKQTVHHNLAYEGDVVTRSKSL</sequence>
<keyword evidence="5" id="KW-0813">Transport</keyword>
<evidence type="ECO:0000256" key="4">
    <source>
        <dbReference type="ARBA" id="ARBA00023136"/>
    </source>
</evidence>
<comment type="caution">
    <text evidence="8">The sequence shown here is derived from an EMBL/GenBank/DDBJ whole genome shotgun (WGS) entry which is preliminary data.</text>
</comment>
<accession>A0ABP0FDU3</accession>
<feature type="transmembrane region" description="Helical" evidence="6">
    <location>
        <begin position="347"/>
        <end position="369"/>
    </location>
</feature>
<dbReference type="PANTHER" id="PTHR23503">
    <property type="entry name" value="SOLUTE CARRIER FAMILY 2"/>
    <property type="match status" value="1"/>
</dbReference>
<dbReference type="Pfam" id="PF00083">
    <property type="entry name" value="Sugar_tr"/>
    <property type="match status" value="1"/>
</dbReference>
<protein>
    <recommendedName>
        <fullName evidence="7">Major facilitator superfamily (MFS) profile domain-containing protein</fullName>
    </recommendedName>
</protein>
<dbReference type="InterPro" id="IPR045263">
    <property type="entry name" value="GLUT"/>
</dbReference>
<reference evidence="8 9" key="1">
    <citation type="submission" date="2024-02" db="EMBL/GenBank/DDBJ databases">
        <authorList>
            <person name="Daric V."/>
            <person name="Darras S."/>
        </authorList>
    </citation>
    <scope>NUCLEOTIDE SEQUENCE [LARGE SCALE GENOMIC DNA]</scope>
</reference>
<dbReference type="SUPFAM" id="SSF103473">
    <property type="entry name" value="MFS general substrate transporter"/>
    <property type="match status" value="1"/>
</dbReference>
<feature type="transmembrane region" description="Helical" evidence="6">
    <location>
        <begin position="375"/>
        <end position="402"/>
    </location>
</feature>
<dbReference type="InterPro" id="IPR036259">
    <property type="entry name" value="MFS_trans_sf"/>
</dbReference>
<dbReference type="NCBIfam" id="TIGR00879">
    <property type="entry name" value="SP"/>
    <property type="match status" value="1"/>
</dbReference>
<evidence type="ECO:0000256" key="2">
    <source>
        <dbReference type="ARBA" id="ARBA00022692"/>
    </source>
</evidence>
<feature type="transmembrane region" description="Helical" evidence="6">
    <location>
        <begin position="414"/>
        <end position="436"/>
    </location>
</feature>
<dbReference type="Proteomes" id="UP001642483">
    <property type="component" value="Unassembled WGS sequence"/>
</dbReference>
<evidence type="ECO:0000256" key="1">
    <source>
        <dbReference type="ARBA" id="ARBA00004141"/>
    </source>
</evidence>